<dbReference type="InterPro" id="IPR050946">
    <property type="entry name" value="AP-1_TF_bZIP"/>
</dbReference>
<dbReference type="PROSITE" id="PS00036">
    <property type="entry name" value="BZIP_BASIC"/>
    <property type="match status" value="1"/>
</dbReference>
<dbReference type="PANTHER" id="PTHR11462:SF35">
    <property type="entry name" value="TRANSCRIPTION FACTOR JRA"/>
    <property type="match status" value="1"/>
</dbReference>
<evidence type="ECO:0000256" key="1">
    <source>
        <dbReference type="ARBA" id="ARBA00023015"/>
    </source>
</evidence>
<feature type="region of interest" description="Disordered" evidence="4">
    <location>
        <begin position="505"/>
        <end position="533"/>
    </location>
</feature>
<feature type="compositionally biased region" description="Polar residues" evidence="4">
    <location>
        <begin position="157"/>
        <end position="171"/>
    </location>
</feature>
<dbReference type="InterPro" id="IPR004827">
    <property type="entry name" value="bZIP"/>
</dbReference>
<dbReference type="AlphaFoldDB" id="A0AAJ0C019"/>
<dbReference type="CDD" id="cd14687">
    <property type="entry name" value="bZIP_ATF2"/>
    <property type="match status" value="1"/>
</dbReference>
<gene>
    <name evidence="6" type="ORF">QBC33DRAFT_586646</name>
</gene>
<dbReference type="PROSITE" id="PS50217">
    <property type="entry name" value="BZIP"/>
    <property type="match status" value="1"/>
</dbReference>
<feature type="domain" description="BZIP" evidence="5">
    <location>
        <begin position="424"/>
        <end position="480"/>
    </location>
</feature>
<feature type="compositionally biased region" description="Acidic residues" evidence="4">
    <location>
        <begin position="513"/>
        <end position="530"/>
    </location>
</feature>
<evidence type="ECO:0000259" key="5">
    <source>
        <dbReference type="PROSITE" id="PS50217"/>
    </source>
</evidence>
<feature type="compositionally biased region" description="Pro residues" evidence="4">
    <location>
        <begin position="406"/>
        <end position="418"/>
    </location>
</feature>
<feature type="compositionally biased region" description="Low complexity" evidence="4">
    <location>
        <begin position="212"/>
        <end position="221"/>
    </location>
</feature>
<feature type="region of interest" description="Disordered" evidence="4">
    <location>
        <begin position="426"/>
        <end position="457"/>
    </location>
</feature>
<evidence type="ECO:0000313" key="6">
    <source>
        <dbReference type="EMBL" id="KAK1767401.1"/>
    </source>
</evidence>
<feature type="compositionally biased region" description="Polar residues" evidence="4">
    <location>
        <begin position="270"/>
        <end position="279"/>
    </location>
</feature>
<dbReference type="InterPro" id="IPR046347">
    <property type="entry name" value="bZIP_sf"/>
</dbReference>
<evidence type="ECO:0000256" key="3">
    <source>
        <dbReference type="ARBA" id="ARBA00023163"/>
    </source>
</evidence>
<accession>A0AAJ0C019</accession>
<dbReference type="RefSeq" id="XP_060283614.1">
    <property type="nucleotide sequence ID" value="XM_060431486.1"/>
</dbReference>
<feature type="compositionally biased region" description="Polar residues" evidence="4">
    <location>
        <begin position="136"/>
        <end position="149"/>
    </location>
</feature>
<dbReference type="Gene3D" id="1.20.5.170">
    <property type="match status" value="1"/>
</dbReference>
<dbReference type="EMBL" id="MU839008">
    <property type="protein sequence ID" value="KAK1767401.1"/>
    <property type="molecule type" value="Genomic_DNA"/>
</dbReference>
<dbReference type="PANTHER" id="PTHR11462">
    <property type="entry name" value="JUN TRANSCRIPTION FACTOR-RELATED"/>
    <property type="match status" value="1"/>
</dbReference>
<keyword evidence="3" id="KW-0804">Transcription</keyword>
<feature type="region of interest" description="Disordered" evidence="4">
    <location>
        <begin position="94"/>
        <end position="394"/>
    </location>
</feature>
<reference evidence="6" key="1">
    <citation type="submission" date="2023-06" db="EMBL/GenBank/DDBJ databases">
        <title>Genome-scale phylogeny and comparative genomics of the fungal order Sordariales.</title>
        <authorList>
            <consortium name="Lawrence Berkeley National Laboratory"/>
            <person name="Hensen N."/>
            <person name="Bonometti L."/>
            <person name="Westerberg I."/>
            <person name="Brannstrom I.O."/>
            <person name="Guillou S."/>
            <person name="Cros-Aarteil S."/>
            <person name="Calhoun S."/>
            <person name="Haridas S."/>
            <person name="Kuo A."/>
            <person name="Mondo S."/>
            <person name="Pangilinan J."/>
            <person name="Riley R."/>
            <person name="Labutti K."/>
            <person name="Andreopoulos B."/>
            <person name="Lipzen A."/>
            <person name="Chen C."/>
            <person name="Yanf M."/>
            <person name="Daum C."/>
            <person name="Ng V."/>
            <person name="Clum A."/>
            <person name="Steindorff A."/>
            <person name="Ohm R."/>
            <person name="Martin F."/>
            <person name="Silar P."/>
            <person name="Natvig D."/>
            <person name="Lalanne C."/>
            <person name="Gautier V."/>
            <person name="Ament-Velasquez S.L."/>
            <person name="Kruys A."/>
            <person name="Hutchinson M.I."/>
            <person name="Powell A.J."/>
            <person name="Barry K."/>
            <person name="Miller A.N."/>
            <person name="Grigoriev I.V."/>
            <person name="Debuchy R."/>
            <person name="Gladieux P."/>
            <person name="Thoren M.H."/>
            <person name="Johannesson H."/>
        </authorList>
    </citation>
    <scope>NUCLEOTIDE SEQUENCE</scope>
    <source>
        <strain evidence="6">8032-3</strain>
    </source>
</reference>
<comment type="caution">
    <text evidence="6">The sequence shown here is derived from an EMBL/GenBank/DDBJ whole genome shotgun (WGS) entry which is preliminary data.</text>
</comment>
<organism evidence="6 7">
    <name type="scientific">Phialemonium atrogriseum</name>
    <dbReference type="NCBI Taxonomy" id="1093897"/>
    <lineage>
        <taxon>Eukaryota</taxon>
        <taxon>Fungi</taxon>
        <taxon>Dikarya</taxon>
        <taxon>Ascomycota</taxon>
        <taxon>Pezizomycotina</taxon>
        <taxon>Sordariomycetes</taxon>
        <taxon>Sordariomycetidae</taxon>
        <taxon>Cephalothecales</taxon>
        <taxon>Cephalothecaceae</taxon>
        <taxon>Phialemonium</taxon>
    </lineage>
</organism>
<dbReference type="SUPFAM" id="SSF57959">
    <property type="entry name" value="Leucine zipper domain"/>
    <property type="match status" value="1"/>
</dbReference>
<name>A0AAJ0C019_9PEZI</name>
<keyword evidence="2" id="KW-0238">DNA-binding</keyword>
<keyword evidence="1" id="KW-0805">Transcription regulation</keyword>
<feature type="compositionally biased region" description="Low complexity" evidence="4">
    <location>
        <begin position="231"/>
        <end position="249"/>
    </location>
</feature>
<dbReference type="GO" id="GO:0005667">
    <property type="term" value="C:transcription regulator complex"/>
    <property type="evidence" value="ECO:0007669"/>
    <property type="project" value="TreeGrafter"/>
</dbReference>
<protein>
    <recommendedName>
        <fullName evidence="5">BZIP domain-containing protein</fullName>
    </recommendedName>
</protein>
<feature type="compositionally biased region" description="Basic and acidic residues" evidence="4">
    <location>
        <begin position="435"/>
        <end position="457"/>
    </location>
</feature>
<dbReference type="GO" id="GO:1903833">
    <property type="term" value="P:positive regulation of cellular response to amino acid starvation"/>
    <property type="evidence" value="ECO:0007669"/>
    <property type="project" value="TreeGrafter"/>
</dbReference>
<dbReference type="GO" id="GO:0001080">
    <property type="term" value="P:nitrogen catabolite activation of transcription from RNA polymerase II promoter"/>
    <property type="evidence" value="ECO:0007669"/>
    <property type="project" value="TreeGrafter"/>
</dbReference>
<keyword evidence="7" id="KW-1185">Reference proteome</keyword>
<dbReference type="GO" id="GO:0000981">
    <property type="term" value="F:DNA-binding transcription factor activity, RNA polymerase II-specific"/>
    <property type="evidence" value="ECO:0007669"/>
    <property type="project" value="TreeGrafter"/>
</dbReference>
<dbReference type="SMART" id="SM00338">
    <property type="entry name" value="BRLZ"/>
    <property type="match status" value="1"/>
</dbReference>
<evidence type="ECO:0000256" key="2">
    <source>
        <dbReference type="ARBA" id="ARBA00023125"/>
    </source>
</evidence>
<dbReference type="GO" id="GO:0000978">
    <property type="term" value="F:RNA polymerase II cis-regulatory region sequence-specific DNA binding"/>
    <property type="evidence" value="ECO:0007669"/>
    <property type="project" value="TreeGrafter"/>
</dbReference>
<evidence type="ECO:0000313" key="7">
    <source>
        <dbReference type="Proteomes" id="UP001244011"/>
    </source>
</evidence>
<proteinExistence type="predicted"/>
<dbReference type="Proteomes" id="UP001244011">
    <property type="component" value="Unassembled WGS sequence"/>
</dbReference>
<evidence type="ECO:0000256" key="4">
    <source>
        <dbReference type="SAM" id="MobiDB-lite"/>
    </source>
</evidence>
<dbReference type="GeneID" id="85314673"/>
<sequence length="549" mass="58502">MNPTTGYPETSIIAPSPLEYYYSDDPQPPLSWNPFLDPVAAADNPSGHPYHQASASINRADVSTALLGDEHQQLAGLPPNPFSLPPGEIVTDGPDVGFHQSRIESQPPLWHHYPRVDGSHLPGSMPSDPAAMIPNSYYQPPSQTHAQSTQEDEEYVSFNTTSRDVVATTKSKSNRHDAKVSTKHPKRQEGGTEKHVSKKRDGRPSGDKQRPRPSSAAQPAGPSGPAPTPSRPHASSSRSSKSSKSTKSTAVDKRITNPSPRLIMPKPHRQPSSTATTDGHPQPNHRRGVHGETYPDPAAGYDDAYLPPNDAYRSPIDAYLSPNDVDGYPNDVDGYSNDVDGYSNDVDGVDGYSNDVDGYSNDMDGYQPFPQSPNPPTHTSATHRTGGGSSRQHYRSRALATFASPDSPPAPPPPPPPLSEADLRERNRAAASRCRQRERESAERLEREGAAATERRDELAAQAARLRGEASELRGMLGLHVGCDCVLIRQYLRNTERVAAAVAAAAGGGDGGGGEDGDGDGDGDVDGDVDGDGHVAGCHAAAGGFGRRG</sequence>
<feature type="region of interest" description="Disordered" evidence="4">
    <location>
        <begin position="402"/>
        <end position="421"/>
    </location>
</feature>